<evidence type="ECO:0000256" key="6">
    <source>
        <dbReference type="ARBA" id="ARBA00022842"/>
    </source>
</evidence>
<evidence type="ECO:0000313" key="13">
    <source>
        <dbReference type="EMBL" id="AKV03467.1"/>
    </source>
</evidence>
<evidence type="ECO:0000256" key="2">
    <source>
        <dbReference type="ARBA" id="ARBA00009765"/>
    </source>
</evidence>
<evidence type="ECO:0000256" key="5">
    <source>
        <dbReference type="ARBA" id="ARBA00022692"/>
    </source>
</evidence>
<keyword evidence="4 12" id="KW-1003">Cell membrane</keyword>
<dbReference type="InterPro" id="IPR004488">
    <property type="entry name" value="Mg/Co-transport_prot_CorA"/>
</dbReference>
<evidence type="ECO:0000256" key="8">
    <source>
        <dbReference type="ARBA" id="ARBA00023065"/>
    </source>
</evidence>
<dbReference type="PANTHER" id="PTHR46494">
    <property type="entry name" value="CORA FAMILY METAL ION TRANSPORTER (EUROFUNG)"/>
    <property type="match status" value="1"/>
</dbReference>
<evidence type="ECO:0000256" key="3">
    <source>
        <dbReference type="ARBA" id="ARBA00022448"/>
    </source>
</evidence>
<evidence type="ECO:0000256" key="7">
    <source>
        <dbReference type="ARBA" id="ARBA00022989"/>
    </source>
</evidence>
<keyword evidence="9 12" id="KW-0472">Membrane</keyword>
<dbReference type="SUPFAM" id="SSF144083">
    <property type="entry name" value="Magnesium transport protein CorA, transmembrane region"/>
    <property type="match status" value="1"/>
</dbReference>
<dbReference type="RefSeq" id="WP_169928460.1">
    <property type="nucleotide sequence ID" value="NZ_CP012333.1"/>
</dbReference>
<evidence type="ECO:0000256" key="12">
    <source>
        <dbReference type="RuleBase" id="RU362010"/>
    </source>
</evidence>
<keyword evidence="8 12" id="KW-0406">Ion transport</keyword>
<gene>
    <name evidence="12" type="primary">corA</name>
    <name evidence="13" type="ORF">AKJ09_10130</name>
</gene>
<dbReference type="GO" id="GO:0005886">
    <property type="term" value="C:plasma membrane"/>
    <property type="evidence" value="ECO:0007669"/>
    <property type="project" value="UniProtKB-SubCell"/>
</dbReference>
<dbReference type="GO" id="GO:0015095">
    <property type="term" value="F:magnesium ion transmembrane transporter activity"/>
    <property type="evidence" value="ECO:0007669"/>
    <property type="project" value="UniProtKB-UniRule"/>
</dbReference>
<comment type="catalytic activity">
    <reaction evidence="10">
        <text>Mg(2+)(in) = Mg(2+)(out)</text>
        <dbReference type="Rhea" id="RHEA:29827"/>
        <dbReference type="ChEBI" id="CHEBI:18420"/>
    </reaction>
</comment>
<protein>
    <recommendedName>
        <fullName evidence="12">Magnesium transport protein CorA</fullName>
    </recommendedName>
</protein>
<dbReference type="Pfam" id="PF01544">
    <property type="entry name" value="CorA"/>
    <property type="match status" value="1"/>
</dbReference>
<keyword evidence="3 12" id="KW-0813">Transport</keyword>
<dbReference type="CDD" id="cd12822">
    <property type="entry name" value="TmCorA-like"/>
    <property type="match status" value="1"/>
</dbReference>
<dbReference type="GO" id="GO:0050897">
    <property type="term" value="F:cobalt ion binding"/>
    <property type="evidence" value="ECO:0007669"/>
    <property type="project" value="TreeGrafter"/>
</dbReference>
<keyword evidence="14" id="KW-1185">Reference proteome</keyword>
<dbReference type="InterPro" id="IPR002523">
    <property type="entry name" value="MgTranspt_CorA/ZnTranspt_ZntB"/>
</dbReference>
<dbReference type="Proteomes" id="UP000064967">
    <property type="component" value="Chromosome"/>
</dbReference>
<reference evidence="13 14" key="1">
    <citation type="submission" date="2015-08" db="EMBL/GenBank/DDBJ databases">
        <authorList>
            <person name="Babu N.S."/>
            <person name="Beckwith C.J."/>
            <person name="Beseler K.G."/>
            <person name="Brison A."/>
            <person name="Carone J.V."/>
            <person name="Caskin T.P."/>
            <person name="Diamond M."/>
            <person name="Durham M.E."/>
            <person name="Foxe J.M."/>
            <person name="Go M."/>
            <person name="Henderson B.A."/>
            <person name="Jones I.B."/>
            <person name="McGettigan J.A."/>
            <person name="Micheletti S.J."/>
            <person name="Nasrallah M.E."/>
            <person name="Ortiz D."/>
            <person name="Piller C.R."/>
            <person name="Privatt S.R."/>
            <person name="Schneider S.L."/>
            <person name="Sharp S."/>
            <person name="Smith T.C."/>
            <person name="Stanton J.D."/>
            <person name="Ullery H.E."/>
            <person name="Wilson R.J."/>
            <person name="Serrano M.G."/>
            <person name="Buck G."/>
            <person name="Lee V."/>
            <person name="Wang Y."/>
            <person name="Carvalho R."/>
            <person name="Voegtly L."/>
            <person name="Shi R."/>
            <person name="Duckworth R."/>
            <person name="Johnson A."/>
            <person name="Loviza R."/>
            <person name="Walstead R."/>
            <person name="Shah Z."/>
            <person name="Kiflezghi M."/>
            <person name="Wade K."/>
            <person name="Ball S.L."/>
            <person name="Bradley K.W."/>
            <person name="Asai D.J."/>
            <person name="Bowman C.A."/>
            <person name="Russell D.A."/>
            <person name="Pope W.H."/>
            <person name="Jacobs-Sera D."/>
            <person name="Hendrix R.W."/>
            <person name="Hatfull G.F."/>
        </authorList>
    </citation>
    <scope>NUCLEOTIDE SEQUENCE [LARGE SCALE GENOMIC DNA]</scope>
    <source>
        <strain evidence="13 14">DSM 27648</strain>
    </source>
</reference>
<dbReference type="PANTHER" id="PTHR46494:SF1">
    <property type="entry name" value="CORA FAMILY METAL ION TRANSPORTER (EUROFUNG)"/>
    <property type="match status" value="1"/>
</dbReference>
<evidence type="ECO:0000256" key="4">
    <source>
        <dbReference type="ARBA" id="ARBA00022475"/>
    </source>
</evidence>
<dbReference type="STRING" id="1391654.AKJ09_10130"/>
<dbReference type="InterPro" id="IPR045861">
    <property type="entry name" value="CorA_cytoplasmic_dom"/>
</dbReference>
<name>A0A0K1QCS7_9BACT</name>
<dbReference type="InterPro" id="IPR045863">
    <property type="entry name" value="CorA_TM1_TM2"/>
</dbReference>
<keyword evidence="6 12" id="KW-0460">Magnesium</keyword>
<comment type="subcellular location">
    <subcellularLocation>
        <location evidence="1">Cell membrane</location>
        <topology evidence="1">Multi-pass membrane protein</topology>
    </subcellularLocation>
    <subcellularLocation>
        <location evidence="12">Membrane</location>
        <topology evidence="12">Multi-pass membrane protein</topology>
    </subcellularLocation>
</comment>
<dbReference type="KEGG" id="llu:AKJ09_10130"/>
<dbReference type="AlphaFoldDB" id="A0A0K1QCS7"/>
<keyword evidence="5 12" id="KW-0812">Transmembrane</keyword>
<evidence type="ECO:0000256" key="10">
    <source>
        <dbReference type="ARBA" id="ARBA00034269"/>
    </source>
</evidence>
<dbReference type="PATRIC" id="fig|1391654.3.peg.10266"/>
<comment type="similarity">
    <text evidence="2 12">Belongs to the CorA metal ion transporter (MIT) (TC 1.A.35) family.</text>
</comment>
<evidence type="ECO:0000256" key="11">
    <source>
        <dbReference type="ARBA" id="ARBA00045497"/>
    </source>
</evidence>
<dbReference type="NCBIfam" id="TIGR00383">
    <property type="entry name" value="corA"/>
    <property type="match status" value="1"/>
</dbReference>
<keyword evidence="7 12" id="KW-1133">Transmembrane helix</keyword>
<organism evidence="13 14">
    <name type="scientific">Labilithrix luteola</name>
    <dbReference type="NCBI Taxonomy" id="1391654"/>
    <lineage>
        <taxon>Bacteria</taxon>
        <taxon>Pseudomonadati</taxon>
        <taxon>Myxococcota</taxon>
        <taxon>Polyangia</taxon>
        <taxon>Polyangiales</taxon>
        <taxon>Labilitrichaceae</taxon>
        <taxon>Labilithrix</taxon>
    </lineage>
</organism>
<dbReference type="Gene3D" id="3.30.460.20">
    <property type="entry name" value="CorA soluble domain-like"/>
    <property type="match status" value="1"/>
</dbReference>
<dbReference type="SUPFAM" id="SSF143865">
    <property type="entry name" value="CorA soluble domain-like"/>
    <property type="match status" value="1"/>
</dbReference>
<dbReference type="Gene3D" id="1.20.58.340">
    <property type="entry name" value="Magnesium transport protein CorA, transmembrane region"/>
    <property type="match status" value="2"/>
</dbReference>
<evidence type="ECO:0000313" key="14">
    <source>
        <dbReference type="Proteomes" id="UP000064967"/>
    </source>
</evidence>
<comment type="function">
    <text evidence="11">Mediates influx of magnesium ions. Alternates between open and closed states. Activated by low cytoplasmic Mg(2+) levels. Inactive when cytoplasmic Mg(2+) levels are high.</text>
</comment>
<evidence type="ECO:0000256" key="1">
    <source>
        <dbReference type="ARBA" id="ARBA00004651"/>
    </source>
</evidence>
<dbReference type="FunFam" id="1.20.58.340:FF:000004">
    <property type="entry name" value="Magnesium transport protein CorA"/>
    <property type="match status" value="1"/>
</dbReference>
<dbReference type="GO" id="GO:0000287">
    <property type="term" value="F:magnesium ion binding"/>
    <property type="evidence" value="ECO:0007669"/>
    <property type="project" value="TreeGrafter"/>
</dbReference>
<feature type="transmembrane region" description="Helical" evidence="12">
    <location>
        <begin position="301"/>
        <end position="321"/>
    </location>
</feature>
<evidence type="ECO:0000256" key="9">
    <source>
        <dbReference type="ARBA" id="ARBA00023136"/>
    </source>
</evidence>
<sequence>MKALILEGDVARYTTDYSDIVRAHAEGKNFWVELDERTPEDDRLLEEVLKIHPLAIEDVWNDIGLPKIEDFGDYVQLVMHGVRETDLESSEVPLSLTELDVLIGKHFLVTHAHDEKVCAVEPTRAEVQRRPGLLRKGPAWVAHAVLDRMVDEYMPLIDRLDDEMDSIETSILSDSGIRPDTAVIPKIIRLKRSLQLLRRTTIYQREILLRLARAEFDEIPRELVPFYRDVYDHFARVTELVDSYRDLVTSLLDAHLSLQSNRMNEVMKRLTIISTVMLPLTVIAGVYGMNFEHMPELHWLWGYPFALGLMAAVAGGILLWFKAKKWL</sequence>
<proteinExistence type="inferred from homology"/>
<feature type="transmembrane region" description="Helical" evidence="12">
    <location>
        <begin position="270"/>
        <end position="289"/>
    </location>
</feature>
<accession>A0A0K1QCS7</accession>
<dbReference type="EMBL" id="CP012333">
    <property type="protein sequence ID" value="AKV03467.1"/>
    <property type="molecule type" value="Genomic_DNA"/>
</dbReference>
<dbReference type="GO" id="GO:0015087">
    <property type="term" value="F:cobalt ion transmembrane transporter activity"/>
    <property type="evidence" value="ECO:0007669"/>
    <property type="project" value="UniProtKB-UniRule"/>
</dbReference>